<dbReference type="AlphaFoldDB" id="A0A150X3J4"/>
<dbReference type="EMBL" id="LRPC01000028">
    <property type="protein sequence ID" value="KYG73305.1"/>
    <property type="molecule type" value="Genomic_DNA"/>
</dbReference>
<proteinExistence type="predicted"/>
<gene>
    <name evidence="1" type="ORF">AWW68_11385</name>
</gene>
<comment type="caution">
    <text evidence="1">The sequence shown here is derived from an EMBL/GenBank/DDBJ whole genome shotgun (WGS) entry which is preliminary data.</text>
</comment>
<protein>
    <submittedName>
        <fullName evidence="1">Uncharacterized protein</fullName>
    </submittedName>
</protein>
<name>A0A150X3J4_9BACT</name>
<evidence type="ECO:0000313" key="2">
    <source>
        <dbReference type="Proteomes" id="UP000075606"/>
    </source>
</evidence>
<evidence type="ECO:0000313" key="1">
    <source>
        <dbReference type="EMBL" id="KYG73305.1"/>
    </source>
</evidence>
<organism evidence="1 2">
    <name type="scientific">Roseivirga spongicola</name>
    <dbReference type="NCBI Taxonomy" id="333140"/>
    <lineage>
        <taxon>Bacteria</taxon>
        <taxon>Pseudomonadati</taxon>
        <taxon>Bacteroidota</taxon>
        <taxon>Cytophagia</taxon>
        <taxon>Cytophagales</taxon>
        <taxon>Roseivirgaceae</taxon>
        <taxon>Roseivirga</taxon>
    </lineage>
</organism>
<keyword evidence="2" id="KW-1185">Reference proteome</keyword>
<reference evidence="1 2" key="1">
    <citation type="submission" date="2016-01" db="EMBL/GenBank/DDBJ databases">
        <title>Genome sequencing of Roseivirga spongicola UST030701-084.</title>
        <authorList>
            <person name="Selvaratnam C."/>
            <person name="Thevarajoo S."/>
            <person name="Goh K.M."/>
            <person name="Ee R."/>
            <person name="Chan K.-G."/>
            <person name="Chong C.S."/>
        </authorList>
    </citation>
    <scope>NUCLEOTIDE SEQUENCE [LARGE SCALE GENOMIC DNA]</scope>
    <source>
        <strain evidence="1 2">UST030701-084</strain>
    </source>
</reference>
<dbReference type="Proteomes" id="UP000075606">
    <property type="component" value="Unassembled WGS sequence"/>
</dbReference>
<accession>A0A150X3J4</accession>
<sequence>MHSVKLVKALWNANYASCHQQVKSDRLYSNIEVLDAKTSKDHAEVQSILCSLVVLLINLASTPALKGE</sequence>